<dbReference type="PANTHER" id="PTHR43520:SF8">
    <property type="entry name" value="P-TYPE CU(+) TRANSPORTER"/>
    <property type="match status" value="1"/>
</dbReference>
<dbReference type="InterPro" id="IPR036163">
    <property type="entry name" value="HMA_dom_sf"/>
</dbReference>
<dbReference type="GO" id="GO:0043682">
    <property type="term" value="F:P-type divalent copper transporter activity"/>
    <property type="evidence" value="ECO:0007669"/>
    <property type="project" value="TreeGrafter"/>
</dbReference>
<dbReference type="InterPro" id="IPR006122">
    <property type="entry name" value="HMA_Cu_ion-bd"/>
</dbReference>
<dbReference type="Pfam" id="PF00702">
    <property type="entry name" value="Hydrolase"/>
    <property type="match status" value="1"/>
</dbReference>
<evidence type="ECO:0000256" key="15">
    <source>
        <dbReference type="ARBA" id="ARBA00022989"/>
    </source>
</evidence>
<keyword evidence="12 21" id="KW-0067">ATP-binding</keyword>
<evidence type="ECO:0000256" key="5">
    <source>
        <dbReference type="ARBA" id="ARBA00022475"/>
    </source>
</evidence>
<keyword evidence="16" id="KW-0186">Copper</keyword>
<sequence length="851" mass="93096">MKKETYKIHGMHCASCVITIEKALSKTNGVHSASVNYATESALIEFDENIISELDLAKVVDGAGYHLIISNDTKVDSLKKNEMTTGENSETVSIKVLGMDSPHCAMVVEEAIKKLSGIKNTDVDFSNQRAKVVFDSPLLNIDAILKVILDAGYKPIKEEGEAEEILDKEKIERKKQLKTLKSKLIIGGILSAFIFLGSFPEWFSFVPKIVNNNLVLLLLTTPVQFWVGSQFYSGLKLLFKYRAVDMNTLIAIGTLAAYFYSVVVTVFPSFFIKGGITPAIYFDTSAIIIVLILLGKYFEVLMKGRASEAIKKLIGLQPKTAKILRDGKEIEISISEVQVGDLIVVRPGERIPVDGKIVEGESEIDESMITGESMPVHKKIDGLVIGSTINKFGAFTFRATKIGKDTMLSRIIKMVEEAQGSKAPIQRLADIVSSYFVPAVFIIAVLSFIIWFIFGPNPAFTFALINFVAVLIIACPCALGLATPMAIMVSSGSAASRGILIKDAASLEIANKINTVILDKTGTLTQGKPQLTDIIAFNASRQTEILTLAASLEQRSEHSLAQAILQYAVSLDQKSSHPLDKIIIDEAIKEKIELYRLEDFKAISGKGLKGFLQIQSQKVEAYLGNRALVADLGLDVSSYENNISKLENEGKTVMILVVDKIVRGALAVADVLKKESIEAIQALKKNGIEVWMLTGDNDRTAKAIASQVGIDNVMSEVLPDKKSEKVRELQEQGKIVAMIGDGINDAPALTQANIGIAMGEGTDIAMESANITLIRGDLMLIFEVIKISKRTMRIIKQNLFWAFFYNIAFIPVAAGVLYPFFGILLNPIFAAVAMAFSSISVVFNSLRLRRI</sequence>
<dbReference type="PRINTS" id="PR00942">
    <property type="entry name" value="CUATPASEI"/>
</dbReference>
<evidence type="ECO:0000256" key="16">
    <source>
        <dbReference type="ARBA" id="ARBA00023008"/>
    </source>
</evidence>
<proteinExistence type="inferred from homology"/>
<evidence type="ECO:0000256" key="20">
    <source>
        <dbReference type="ARBA" id="ARBA00049289"/>
    </source>
</evidence>
<feature type="transmembrane region" description="Helical" evidence="21">
    <location>
        <begin position="249"/>
        <end position="272"/>
    </location>
</feature>
<comment type="caution">
    <text evidence="23">The sequence shown here is derived from an EMBL/GenBank/DDBJ whole genome shotgun (WGS) entry which is preliminary data.</text>
</comment>
<comment type="catalytic activity">
    <reaction evidence="20">
        <text>Cu(+)(in) + ATP + H2O = Cu(+)(out) + ADP + phosphate + H(+)</text>
        <dbReference type="Rhea" id="RHEA:25792"/>
        <dbReference type="ChEBI" id="CHEBI:15377"/>
        <dbReference type="ChEBI" id="CHEBI:15378"/>
        <dbReference type="ChEBI" id="CHEBI:30616"/>
        <dbReference type="ChEBI" id="CHEBI:43474"/>
        <dbReference type="ChEBI" id="CHEBI:49552"/>
        <dbReference type="ChEBI" id="CHEBI:456216"/>
        <dbReference type="EC" id="7.2.2.8"/>
    </reaction>
</comment>
<keyword evidence="10 21" id="KW-0547">Nucleotide-binding</keyword>
<feature type="transmembrane region" description="Helical" evidence="21">
    <location>
        <begin position="827"/>
        <end position="846"/>
    </location>
</feature>
<evidence type="ECO:0000256" key="3">
    <source>
        <dbReference type="ARBA" id="ARBA00012517"/>
    </source>
</evidence>
<dbReference type="SUPFAM" id="SSF81660">
    <property type="entry name" value="Metal cation-transporting ATPase, ATP-binding domain N"/>
    <property type="match status" value="1"/>
</dbReference>
<dbReference type="InterPro" id="IPR059000">
    <property type="entry name" value="ATPase_P-type_domA"/>
</dbReference>
<gene>
    <name evidence="23" type="ORF">UR70_C0002G0020</name>
</gene>
<dbReference type="PROSITE" id="PS01047">
    <property type="entry name" value="HMA_1"/>
    <property type="match status" value="1"/>
</dbReference>
<evidence type="ECO:0000256" key="2">
    <source>
        <dbReference type="ARBA" id="ARBA00006024"/>
    </source>
</evidence>
<evidence type="ECO:0000256" key="1">
    <source>
        <dbReference type="ARBA" id="ARBA00004651"/>
    </source>
</evidence>
<dbReference type="InterPro" id="IPR006121">
    <property type="entry name" value="HMA_dom"/>
</dbReference>
<dbReference type="FunFam" id="2.70.150.10:FF:000020">
    <property type="entry name" value="Copper-exporting P-type ATPase A"/>
    <property type="match status" value="1"/>
</dbReference>
<evidence type="ECO:0000256" key="14">
    <source>
        <dbReference type="ARBA" id="ARBA00022967"/>
    </source>
</evidence>
<dbReference type="GO" id="GO:0055070">
    <property type="term" value="P:copper ion homeostasis"/>
    <property type="evidence" value="ECO:0007669"/>
    <property type="project" value="TreeGrafter"/>
</dbReference>
<dbReference type="Gene3D" id="3.40.50.1000">
    <property type="entry name" value="HAD superfamily/HAD-like"/>
    <property type="match status" value="2"/>
</dbReference>
<dbReference type="InterPro" id="IPR023299">
    <property type="entry name" value="ATPase_P-typ_cyto_dom_N"/>
</dbReference>
<keyword evidence="9" id="KW-0677">Repeat</keyword>
<dbReference type="Gene3D" id="2.70.150.10">
    <property type="entry name" value="Calcium-transporting ATPase, cytoplasmic transduction domain A"/>
    <property type="match status" value="1"/>
</dbReference>
<protein>
    <recommendedName>
        <fullName evidence="3">P-type Cu(+) transporter</fullName>
        <ecNumber evidence="3">7.2.2.8</ecNumber>
    </recommendedName>
    <alternativeName>
        <fullName evidence="19">Cu(+)-exporting ATPase</fullName>
    </alternativeName>
</protein>
<dbReference type="PROSITE" id="PS01229">
    <property type="entry name" value="COF_2"/>
    <property type="match status" value="1"/>
</dbReference>
<dbReference type="PRINTS" id="PR00119">
    <property type="entry name" value="CATATPASE"/>
</dbReference>
<dbReference type="PROSITE" id="PS50846">
    <property type="entry name" value="HMA_2"/>
    <property type="match status" value="2"/>
</dbReference>
<keyword evidence="7 21" id="KW-0812">Transmembrane</keyword>
<organism evidence="23 24">
    <name type="scientific">Candidatus Nomurabacteria bacterium GW2011_GWB1_35_20</name>
    <dbReference type="NCBI Taxonomy" id="1618740"/>
    <lineage>
        <taxon>Bacteria</taxon>
        <taxon>Candidatus Nomuraibacteriota</taxon>
    </lineage>
</organism>
<dbReference type="NCBIfam" id="TIGR01525">
    <property type="entry name" value="ATPase-IB_hvy"/>
    <property type="match status" value="1"/>
</dbReference>
<evidence type="ECO:0000313" key="23">
    <source>
        <dbReference type="EMBL" id="KKP72951.1"/>
    </source>
</evidence>
<evidence type="ECO:0000256" key="17">
    <source>
        <dbReference type="ARBA" id="ARBA00023065"/>
    </source>
</evidence>
<dbReference type="Pfam" id="PF00122">
    <property type="entry name" value="E1-E2_ATPase"/>
    <property type="match status" value="1"/>
</dbReference>
<name>A0A0G0CA02_9BACT</name>
<dbReference type="GO" id="GO:0016887">
    <property type="term" value="F:ATP hydrolysis activity"/>
    <property type="evidence" value="ECO:0007669"/>
    <property type="project" value="InterPro"/>
</dbReference>
<dbReference type="Gene3D" id="3.30.70.100">
    <property type="match status" value="2"/>
</dbReference>
<keyword evidence="6" id="KW-0597">Phosphoprotein</keyword>
<dbReference type="NCBIfam" id="TIGR00003">
    <property type="entry name" value="copper ion binding protein"/>
    <property type="match status" value="2"/>
</dbReference>
<dbReference type="CDD" id="cd00371">
    <property type="entry name" value="HMA"/>
    <property type="match status" value="2"/>
</dbReference>
<dbReference type="PANTHER" id="PTHR43520">
    <property type="entry name" value="ATP7, ISOFORM B"/>
    <property type="match status" value="1"/>
</dbReference>
<feature type="transmembrane region" description="Helical" evidence="21">
    <location>
        <begin position="435"/>
        <end position="454"/>
    </location>
</feature>
<dbReference type="SFLD" id="SFLDG00002">
    <property type="entry name" value="C1.7:_P-type_atpase_like"/>
    <property type="match status" value="1"/>
</dbReference>
<dbReference type="SFLD" id="SFLDF00027">
    <property type="entry name" value="p-type_atpase"/>
    <property type="match status" value="1"/>
</dbReference>
<feature type="domain" description="HMA" evidence="22">
    <location>
        <begin position="2"/>
        <end position="68"/>
    </location>
</feature>
<comment type="subcellular location">
    <subcellularLocation>
        <location evidence="1">Cell membrane</location>
        <topology evidence="1">Multi-pass membrane protein</topology>
    </subcellularLocation>
</comment>
<dbReference type="GO" id="GO:0140581">
    <property type="term" value="F:P-type monovalent copper transporter activity"/>
    <property type="evidence" value="ECO:0007669"/>
    <property type="project" value="UniProtKB-EC"/>
</dbReference>
<dbReference type="InterPro" id="IPR044492">
    <property type="entry name" value="P_typ_ATPase_HD_dom"/>
</dbReference>
<dbReference type="SUPFAM" id="SSF56784">
    <property type="entry name" value="HAD-like"/>
    <property type="match status" value="1"/>
</dbReference>
<keyword evidence="8 21" id="KW-0479">Metal-binding</keyword>
<keyword evidence="14" id="KW-1278">Translocase</keyword>
<dbReference type="Proteomes" id="UP000034923">
    <property type="component" value="Unassembled WGS sequence"/>
</dbReference>
<dbReference type="CDD" id="cd02094">
    <property type="entry name" value="P-type_ATPase_Cu-like"/>
    <property type="match status" value="1"/>
</dbReference>
<keyword evidence="17" id="KW-0406">Ion transport</keyword>
<evidence type="ECO:0000256" key="13">
    <source>
        <dbReference type="ARBA" id="ARBA00022842"/>
    </source>
</evidence>
<dbReference type="SUPFAM" id="SSF55008">
    <property type="entry name" value="HMA, heavy metal-associated domain"/>
    <property type="match status" value="2"/>
</dbReference>
<dbReference type="GO" id="GO:0005524">
    <property type="term" value="F:ATP binding"/>
    <property type="evidence" value="ECO:0007669"/>
    <property type="project" value="UniProtKB-UniRule"/>
</dbReference>
<evidence type="ECO:0000256" key="4">
    <source>
        <dbReference type="ARBA" id="ARBA00022448"/>
    </source>
</evidence>
<dbReference type="SUPFAM" id="SSF81653">
    <property type="entry name" value="Calcium ATPase, transduction domain A"/>
    <property type="match status" value="1"/>
</dbReference>
<evidence type="ECO:0000256" key="8">
    <source>
        <dbReference type="ARBA" id="ARBA00022723"/>
    </source>
</evidence>
<evidence type="ECO:0000256" key="19">
    <source>
        <dbReference type="ARBA" id="ARBA00033239"/>
    </source>
</evidence>
<dbReference type="EC" id="7.2.2.8" evidence="3"/>
<dbReference type="SUPFAM" id="SSF81665">
    <property type="entry name" value="Calcium ATPase, transmembrane domain M"/>
    <property type="match status" value="1"/>
</dbReference>
<keyword evidence="4" id="KW-0813">Transport</keyword>
<evidence type="ECO:0000256" key="9">
    <source>
        <dbReference type="ARBA" id="ARBA00022737"/>
    </source>
</evidence>
<keyword evidence="11" id="KW-0187">Copper transport</keyword>
<feature type="transmembrane region" description="Helical" evidence="21">
    <location>
        <begin position="278"/>
        <end position="298"/>
    </location>
</feature>
<feature type="transmembrane region" description="Helical" evidence="21">
    <location>
        <begin position="460"/>
        <end position="482"/>
    </location>
</feature>
<dbReference type="GO" id="GO:0005507">
    <property type="term" value="F:copper ion binding"/>
    <property type="evidence" value="ECO:0007669"/>
    <property type="project" value="InterPro"/>
</dbReference>
<evidence type="ECO:0000256" key="6">
    <source>
        <dbReference type="ARBA" id="ARBA00022553"/>
    </source>
</evidence>
<dbReference type="PROSITE" id="PS00154">
    <property type="entry name" value="ATPASE_E1_E2"/>
    <property type="match status" value="1"/>
</dbReference>
<dbReference type="AlphaFoldDB" id="A0A0G0CA02"/>
<evidence type="ECO:0000313" key="24">
    <source>
        <dbReference type="Proteomes" id="UP000034923"/>
    </source>
</evidence>
<evidence type="ECO:0000256" key="10">
    <source>
        <dbReference type="ARBA" id="ARBA00022741"/>
    </source>
</evidence>
<feature type="transmembrane region" description="Helical" evidence="21">
    <location>
        <begin position="799"/>
        <end position="821"/>
    </location>
</feature>
<feature type="transmembrane region" description="Helical" evidence="21">
    <location>
        <begin position="184"/>
        <end position="203"/>
    </location>
</feature>
<dbReference type="Pfam" id="PF00403">
    <property type="entry name" value="HMA"/>
    <property type="match status" value="2"/>
</dbReference>
<dbReference type="FunFam" id="3.40.50.1000:FF:000144">
    <property type="entry name" value="copper-transporting ATPase 1 isoform X2"/>
    <property type="match status" value="1"/>
</dbReference>
<dbReference type="FunFam" id="3.30.70.100:FF:000005">
    <property type="entry name" value="Copper-exporting P-type ATPase A"/>
    <property type="match status" value="1"/>
</dbReference>
<evidence type="ECO:0000256" key="21">
    <source>
        <dbReference type="RuleBase" id="RU362081"/>
    </source>
</evidence>
<comment type="similarity">
    <text evidence="2 21">Belongs to the cation transport ATPase (P-type) (TC 3.A.3) family. Type IB subfamily.</text>
</comment>
<dbReference type="InterPro" id="IPR018303">
    <property type="entry name" value="ATPase_P-typ_P_site"/>
</dbReference>
<keyword evidence="13" id="KW-0460">Magnesium</keyword>
<dbReference type="SFLD" id="SFLDS00003">
    <property type="entry name" value="Haloacid_Dehalogenase"/>
    <property type="match status" value="1"/>
</dbReference>
<evidence type="ECO:0000256" key="7">
    <source>
        <dbReference type="ARBA" id="ARBA00022692"/>
    </source>
</evidence>
<evidence type="ECO:0000256" key="12">
    <source>
        <dbReference type="ARBA" id="ARBA00022840"/>
    </source>
</evidence>
<dbReference type="InterPro" id="IPR023298">
    <property type="entry name" value="ATPase_P-typ_TM_dom_sf"/>
</dbReference>
<dbReference type="InterPro" id="IPR001757">
    <property type="entry name" value="P_typ_ATPase"/>
</dbReference>
<dbReference type="InterPro" id="IPR008250">
    <property type="entry name" value="ATPase_P-typ_transduc_dom_A_sf"/>
</dbReference>
<dbReference type="InterPro" id="IPR023214">
    <property type="entry name" value="HAD_sf"/>
</dbReference>
<accession>A0A0G0CA02</accession>
<dbReference type="EMBL" id="LBQE01000002">
    <property type="protein sequence ID" value="KKP72951.1"/>
    <property type="molecule type" value="Genomic_DNA"/>
</dbReference>
<feature type="transmembrane region" description="Helical" evidence="21">
    <location>
        <begin position="209"/>
        <end position="228"/>
    </location>
</feature>
<dbReference type="NCBIfam" id="TIGR01494">
    <property type="entry name" value="ATPase_P-type"/>
    <property type="match status" value="2"/>
</dbReference>
<feature type="domain" description="HMA" evidence="22">
    <location>
        <begin position="90"/>
        <end position="156"/>
    </location>
</feature>
<reference evidence="23 24" key="1">
    <citation type="journal article" date="2015" name="Nature">
        <title>rRNA introns, odd ribosomes, and small enigmatic genomes across a large radiation of phyla.</title>
        <authorList>
            <person name="Brown C.T."/>
            <person name="Hug L.A."/>
            <person name="Thomas B.C."/>
            <person name="Sharon I."/>
            <person name="Castelle C.J."/>
            <person name="Singh A."/>
            <person name="Wilkins M.J."/>
            <person name="Williams K.H."/>
            <person name="Banfield J.F."/>
        </authorList>
    </citation>
    <scope>NUCLEOTIDE SEQUENCE [LARGE SCALE GENOMIC DNA]</scope>
</reference>
<dbReference type="PRINTS" id="PR00943">
    <property type="entry name" value="CUATPASE"/>
</dbReference>
<keyword evidence="18 21" id="KW-0472">Membrane</keyword>
<evidence type="ECO:0000256" key="18">
    <source>
        <dbReference type="ARBA" id="ARBA00023136"/>
    </source>
</evidence>
<dbReference type="InterPro" id="IPR036412">
    <property type="entry name" value="HAD-like_sf"/>
</dbReference>
<keyword evidence="15 21" id="KW-1133">Transmembrane helix</keyword>
<evidence type="ECO:0000256" key="11">
    <source>
        <dbReference type="ARBA" id="ARBA00022796"/>
    </source>
</evidence>
<dbReference type="Gene3D" id="3.40.1110.10">
    <property type="entry name" value="Calcium-transporting ATPase, cytoplasmic domain N"/>
    <property type="match status" value="2"/>
</dbReference>
<dbReference type="InterPro" id="IPR017969">
    <property type="entry name" value="Heavy-metal-associated_CS"/>
</dbReference>
<keyword evidence="5 21" id="KW-1003">Cell membrane</keyword>
<evidence type="ECO:0000259" key="22">
    <source>
        <dbReference type="PROSITE" id="PS50846"/>
    </source>
</evidence>
<dbReference type="PATRIC" id="fig|1618740.3.peg.63"/>
<dbReference type="InterPro" id="IPR027256">
    <property type="entry name" value="P-typ_ATPase_IB"/>
</dbReference>
<dbReference type="GO" id="GO:0005886">
    <property type="term" value="C:plasma membrane"/>
    <property type="evidence" value="ECO:0007669"/>
    <property type="project" value="UniProtKB-SubCell"/>
</dbReference>